<gene>
    <name evidence="2" type="ORF">ACFQ44_04860</name>
</gene>
<feature type="transmembrane region" description="Helical" evidence="1">
    <location>
        <begin position="60"/>
        <end position="78"/>
    </location>
</feature>
<proteinExistence type="predicted"/>
<dbReference type="EMBL" id="JBHTOD010000003">
    <property type="protein sequence ID" value="MFD1455019.1"/>
    <property type="molecule type" value="Genomic_DNA"/>
</dbReference>
<sequence length="80" mass="8872">MKLFGFVGLVVTAFCILGYMINEEAISAQAASPINNWVWGMTTVFALAFTICAFLKQKRFAIISFSLMVLGMVIYFGFLS</sequence>
<feature type="transmembrane region" description="Helical" evidence="1">
    <location>
        <begin position="37"/>
        <end position="55"/>
    </location>
</feature>
<keyword evidence="1" id="KW-0472">Membrane</keyword>
<dbReference type="Proteomes" id="UP001597189">
    <property type="component" value="Unassembled WGS sequence"/>
</dbReference>
<name>A0ABW4D0D3_9LACO</name>
<evidence type="ECO:0000313" key="2">
    <source>
        <dbReference type="EMBL" id="MFD1455019.1"/>
    </source>
</evidence>
<reference evidence="3" key="1">
    <citation type="journal article" date="2019" name="Int. J. Syst. Evol. Microbiol.">
        <title>The Global Catalogue of Microorganisms (GCM) 10K type strain sequencing project: providing services to taxonomists for standard genome sequencing and annotation.</title>
        <authorList>
            <consortium name="The Broad Institute Genomics Platform"/>
            <consortium name="The Broad Institute Genome Sequencing Center for Infectious Disease"/>
            <person name="Wu L."/>
            <person name="Ma J."/>
        </authorList>
    </citation>
    <scope>NUCLEOTIDE SEQUENCE [LARGE SCALE GENOMIC DNA]</scope>
    <source>
        <strain evidence="3">CCM 8979</strain>
    </source>
</reference>
<organism evidence="2 3">
    <name type="scientific">Levilactobacillus lanxiensis</name>
    <dbReference type="NCBI Taxonomy" id="2799568"/>
    <lineage>
        <taxon>Bacteria</taxon>
        <taxon>Bacillati</taxon>
        <taxon>Bacillota</taxon>
        <taxon>Bacilli</taxon>
        <taxon>Lactobacillales</taxon>
        <taxon>Lactobacillaceae</taxon>
        <taxon>Levilactobacillus</taxon>
    </lineage>
</organism>
<evidence type="ECO:0000313" key="3">
    <source>
        <dbReference type="Proteomes" id="UP001597189"/>
    </source>
</evidence>
<evidence type="ECO:0000256" key="1">
    <source>
        <dbReference type="SAM" id="Phobius"/>
    </source>
</evidence>
<protein>
    <submittedName>
        <fullName evidence="2">Uncharacterized protein</fullName>
    </submittedName>
</protein>
<accession>A0ABW4D0D3</accession>
<keyword evidence="1" id="KW-0812">Transmembrane</keyword>
<keyword evidence="3" id="KW-1185">Reference proteome</keyword>
<comment type="caution">
    <text evidence="2">The sequence shown here is derived from an EMBL/GenBank/DDBJ whole genome shotgun (WGS) entry which is preliminary data.</text>
</comment>
<keyword evidence="1" id="KW-1133">Transmembrane helix</keyword>